<dbReference type="RefSeq" id="WP_111229094.1">
    <property type="nucleotide sequence ID" value="NZ_NBIU01000003.1"/>
</dbReference>
<dbReference type="Proteomes" id="UP000249746">
    <property type="component" value="Unassembled WGS sequence"/>
</dbReference>
<name>A0A2W6MW97_9HELI</name>
<evidence type="ECO:0000256" key="1">
    <source>
        <dbReference type="ARBA" id="ARBA00022741"/>
    </source>
</evidence>
<dbReference type="PANTHER" id="PTHR39206">
    <property type="entry name" value="SLL8004 PROTEIN"/>
    <property type="match status" value="1"/>
</dbReference>
<dbReference type="GO" id="GO:0005524">
    <property type="term" value="F:ATP binding"/>
    <property type="evidence" value="ECO:0007669"/>
    <property type="project" value="UniProtKB-KW"/>
</dbReference>
<keyword evidence="2" id="KW-0067">ATP-binding</keyword>
<evidence type="ECO:0000256" key="2">
    <source>
        <dbReference type="ARBA" id="ARBA00022840"/>
    </source>
</evidence>
<accession>A0A2W6MW97</accession>
<organism evidence="4 5">
    <name type="scientific">Helicobacter valdiviensis</name>
    <dbReference type="NCBI Taxonomy" id="1458358"/>
    <lineage>
        <taxon>Bacteria</taxon>
        <taxon>Pseudomonadati</taxon>
        <taxon>Campylobacterota</taxon>
        <taxon>Epsilonproteobacteria</taxon>
        <taxon>Campylobacterales</taxon>
        <taxon>Helicobacteraceae</taxon>
        <taxon>Helicobacter</taxon>
    </lineage>
</organism>
<dbReference type="Pfam" id="PF06414">
    <property type="entry name" value="Zeta_toxin"/>
    <property type="match status" value="1"/>
</dbReference>
<dbReference type="PANTHER" id="PTHR39206:SF1">
    <property type="entry name" value="SLL8004 PROTEIN"/>
    <property type="match status" value="1"/>
</dbReference>
<evidence type="ECO:0000313" key="5">
    <source>
        <dbReference type="Proteomes" id="UP000249746"/>
    </source>
</evidence>
<sequence>MPNFTLVIGTNEVGKSTFGEKLTLQTKGKFIDVDAIYKLKFKDKTQFSKEELIEASKDIEKYRRGLFSLRKNVVQELIVTKKSQAERLMATAKEHGYTTNLYYIGIDSDNALEYSQDRINKRFAKGLHYVEPEIVKSNLEAVNKNFKEILELFDNIVIYDNTMKMSYPRRVLDVREGIVHHKSDEMPNFVNKLIKDTFLEDLLQH</sequence>
<evidence type="ECO:0000313" key="4">
    <source>
        <dbReference type="EMBL" id="PZT48784.1"/>
    </source>
</evidence>
<dbReference type="GO" id="GO:0016301">
    <property type="term" value="F:kinase activity"/>
    <property type="evidence" value="ECO:0007669"/>
    <property type="project" value="InterPro"/>
</dbReference>
<dbReference type="InterPro" id="IPR010488">
    <property type="entry name" value="Zeta_toxin_domain"/>
</dbReference>
<dbReference type="Gene3D" id="3.40.50.300">
    <property type="entry name" value="P-loop containing nucleotide triphosphate hydrolases"/>
    <property type="match status" value="1"/>
</dbReference>
<reference evidence="4 5" key="1">
    <citation type="submission" date="2017-03" db="EMBL/GenBank/DDBJ databases">
        <title>Genomic and clinical evidence uncovers the enterohepatic species Helicobacter valdiviensis as a potential human intestinal pathogen.</title>
        <authorList>
            <person name="Fresia P."/>
            <person name="Jara R."/>
            <person name="Sierra R."/>
            <person name="Ferres I."/>
            <person name="Greif G."/>
            <person name="Iraola G."/>
            <person name="Collado L."/>
        </authorList>
    </citation>
    <scope>NUCLEOTIDE SEQUENCE [LARGE SCALE GENOMIC DNA]</scope>
    <source>
        <strain evidence="4 5">WBE14</strain>
    </source>
</reference>
<keyword evidence="1" id="KW-0547">Nucleotide-binding</keyword>
<dbReference type="InterPro" id="IPR027417">
    <property type="entry name" value="P-loop_NTPase"/>
</dbReference>
<feature type="domain" description="Zeta toxin" evidence="3">
    <location>
        <begin position="43"/>
        <end position="164"/>
    </location>
</feature>
<dbReference type="AlphaFoldDB" id="A0A2W6MW97"/>
<keyword evidence="5" id="KW-1185">Reference proteome</keyword>
<dbReference type="EMBL" id="NBIU01000003">
    <property type="protein sequence ID" value="PZT48784.1"/>
    <property type="molecule type" value="Genomic_DNA"/>
</dbReference>
<protein>
    <recommendedName>
        <fullName evidence="3">Zeta toxin domain-containing protein</fullName>
    </recommendedName>
</protein>
<gene>
    <name evidence="4" type="ORF">B6S12_01655</name>
</gene>
<comment type="caution">
    <text evidence="4">The sequence shown here is derived from an EMBL/GenBank/DDBJ whole genome shotgun (WGS) entry which is preliminary data.</text>
</comment>
<evidence type="ECO:0000259" key="3">
    <source>
        <dbReference type="Pfam" id="PF06414"/>
    </source>
</evidence>
<proteinExistence type="predicted"/>
<dbReference type="SUPFAM" id="SSF52540">
    <property type="entry name" value="P-loop containing nucleoside triphosphate hydrolases"/>
    <property type="match status" value="1"/>
</dbReference>
<dbReference type="OrthoDB" id="9791543at2"/>